<evidence type="ECO:0000256" key="4">
    <source>
        <dbReference type="ARBA" id="ARBA00023224"/>
    </source>
</evidence>
<keyword evidence="3" id="KW-0408">Iron</keyword>
<evidence type="ECO:0000256" key="6">
    <source>
        <dbReference type="PROSITE-ProRule" id="PRU00284"/>
    </source>
</evidence>
<keyword evidence="4 6" id="KW-0807">Transducer</keyword>
<dbReference type="InterPro" id="IPR004089">
    <property type="entry name" value="MCPsignal_dom"/>
</dbReference>
<dbReference type="Gene3D" id="1.20.120.50">
    <property type="entry name" value="Hemerythrin-like"/>
    <property type="match status" value="1"/>
</dbReference>
<name>A0AAU9DXH5_9FUSO</name>
<evidence type="ECO:0000256" key="5">
    <source>
        <dbReference type="ARBA" id="ARBA00029447"/>
    </source>
</evidence>
<dbReference type="EMBL" id="AP027059">
    <property type="protein sequence ID" value="BDU51151.1"/>
    <property type="molecule type" value="Genomic_DNA"/>
</dbReference>
<evidence type="ECO:0000313" key="9">
    <source>
        <dbReference type="EMBL" id="BDU51151.1"/>
    </source>
</evidence>
<dbReference type="GO" id="GO:0006935">
    <property type="term" value="P:chemotaxis"/>
    <property type="evidence" value="ECO:0007669"/>
    <property type="project" value="InterPro"/>
</dbReference>
<dbReference type="PANTHER" id="PTHR32089:SF112">
    <property type="entry name" value="LYSOZYME-LIKE PROTEIN-RELATED"/>
    <property type="match status" value="1"/>
</dbReference>
<dbReference type="AlphaFoldDB" id="A0AAU9DXH5"/>
<dbReference type="InterPro" id="IPR035938">
    <property type="entry name" value="Hemerythrin-like_sf"/>
</dbReference>
<evidence type="ECO:0000256" key="3">
    <source>
        <dbReference type="ARBA" id="ARBA00023004"/>
    </source>
</evidence>
<dbReference type="PROSITE" id="PS00550">
    <property type="entry name" value="HEMERYTHRINS"/>
    <property type="match status" value="1"/>
</dbReference>
<evidence type="ECO:0000256" key="1">
    <source>
        <dbReference type="ARBA" id="ARBA00010587"/>
    </source>
</evidence>
<dbReference type="Pfam" id="PF00015">
    <property type="entry name" value="MCPsignal"/>
    <property type="match status" value="1"/>
</dbReference>
<dbReference type="RefSeq" id="WP_307903992.1">
    <property type="nucleotide sequence ID" value="NZ_AP027059.1"/>
</dbReference>
<comment type="similarity">
    <text evidence="1">Belongs to the hemerythrin family.</text>
</comment>
<keyword evidence="10" id="KW-1185">Reference proteome</keyword>
<dbReference type="Pfam" id="PF01814">
    <property type="entry name" value="Hemerythrin"/>
    <property type="match status" value="1"/>
</dbReference>
<proteinExistence type="inferred from homology"/>
<keyword evidence="2" id="KW-0479">Metal-binding</keyword>
<gene>
    <name evidence="9" type="ORF">HLVA_17200</name>
</gene>
<dbReference type="CDD" id="cd11386">
    <property type="entry name" value="MCP_signal"/>
    <property type="match status" value="1"/>
</dbReference>
<protein>
    <recommendedName>
        <fullName evidence="8">Methyl-accepting transducer domain-containing protein</fullName>
    </recommendedName>
</protein>
<keyword evidence="7" id="KW-1133">Transmembrane helix</keyword>
<dbReference type="InterPro" id="IPR012827">
    <property type="entry name" value="Hemerythrin_metal-bd"/>
</dbReference>
<dbReference type="PRINTS" id="PR00260">
    <property type="entry name" value="CHEMTRNSDUCR"/>
</dbReference>
<dbReference type="SMART" id="SM00283">
    <property type="entry name" value="MA"/>
    <property type="match status" value="1"/>
</dbReference>
<dbReference type="GO" id="GO:0007165">
    <property type="term" value="P:signal transduction"/>
    <property type="evidence" value="ECO:0007669"/>
    <property type="project" value="UniProtKB-KW"/>
</dbReference>
<dbReference type="Gene3D" id="1.10.287.950">
    <property type="entry name" value="Methyl-accepting chemotaxis protein"/>
    <property type="match status" value="1"/>
</dbReference>
<evidence type="ECO:0000259" key="8">
    <source>
        <dbReference type="PROSITE" id="PS50111"/>
    </source>
</evidence>
<organism evidence="9 10">
    <name type="scientific">Haliovirga abyssi</name>
    <dbReference type="NCBI Taxonomy" id="2996794"/>
    <lineage>
        <taxon>Bacteria</taxon>
        <taxon>Fusobacteriati</taxon>
        <taxon>Fusobacteriota</taxon>
        <taxon>Fusobacteriia</taxon>
        <taxon>Fusobacteriales</taxon>
        <taxon>Haliovirgaceae</taxon>
        <taxon>Haliovirga</taxon>
    </lineage>
</organism>
<dbReference type="PANTHER" id="PTHR32089">
    <property type="entry name" value="METHYL-ACCEPTING CHEMOTAXIS PROTEIN MCPB"/>
    <property type="match status" value="1"/>
</dbReference>
<evidence type="ECO:0000256" key="2">
    <source>
        <dbReference type="ARBA" id="ARBA00022723"/>
    </source>
</evidence>
<dbReference type="CDD" id="cd12107">
    <property type="entry name" value="Hemerythrin"/>
    <property type="match status" value="1"/>
</dbReference>
<dbReference type="NCBIfam" id="NF033749">
    <property type="entry name" value="bact_hemeryth"/>
    <property type="match status" value="1"/>
</dbReference>
<dbReference type="GO" id="GO:0016020">
    <property type="term" value="C:membrane"/>
    <property type="evidence" value="ECO:0007669"/>
    <property type="project" value="InterPro"/>
</dbReference>
<keyword evidence="7" id="KW-0472">Membrane</keyword>
<accession>A0AAU9DXH5</accession>
<dbReference type="SUPFAM" id="SSF47188">
    <property type="entry name" value="Hemerythrin-like"/>
    <property type="match status" value="1"/>
</dbReference>
<comment type="similarity">
    <text evidence="5">Belongs to the methyl-accepting chemotaxis (MCP) protein family.</text>
</comment>
<dbReference type="GO" id="GO:0046872">
    <property type="term" value="F:metal ion binding"/>
    <property type="evidence" value="ECO:0007669"/>
    <property type="project" value="UniProtKB-KW"/>
</dbReference>
<dbReference type="NCBIfam" id="TIGR02481">
    <property type="entry name" value="hemeryth_dom"/>
    <property type="match status" value="1"/>
</dbReference>
<dbReference type="KEGG" id="haby:HLVA_17200"/>
<reference evidence="9 10" key="1">
    <citation type="submission" date="2022-11" db="EMBL/GenBank/DDBJ databases">
        <title>Haliovirga abyssi gen. nov., sp. nov., a mesophilic fermentative bacterium isolated from the Iheya North hydrothermal field and the proposal of Haliovirgaceae fam. nov.</title>
        <authorList>
            <person name="Miyazaki U."/>
            <person name="Tame A."/>
            <person name="Miyazaki J."/>
            <person name="Takai K."/>
            <person name="Sawayama S."/>
            <person name="Kitajima M."/>
            <person name="Okamoto A."/>
            <person name="Nakagawa S."/>
        </authorList>
    </citation>
    <scope>NUCLEOTIDE SEQUENCE [LARGE SCALE GENOMIC DNA]</scope>
    <source>
        <strain evidence="9 10">IC12</strain>
    </source>
</reference>
<dbReference type="Proteomes" id="UP001321582">
    <property type="component" value="Chromosome"/>
</dbReference>
<dbReference type="PROSITE" id="PS50111">
    <property type="entry name" value="CHEMOTAXIS_TRANSDUC_2"/>
    <property type="match status" value="1"/>
</dbReference>
<sequence length="556" mass="61849">MNLLLLGVVLLSNIFLIIFGKGIILGLVITVLEILILIVGWIFISKKETKAINHMKENLEDLLLGKDIFGDLADESIKGKLRGLVLEFNKFMKVFKQIIVRINVTGDKVESTSYDLTYNIENLMEGKNGNKENIKELISKTADVMKNVTNQYSSTEEIYATVNELSESFELVASNAEKTLDISNETAKLASIGGEAVKENLNEIKKIEETVSAIETRSIKLGESSEEIGNIVGLIGKISEQTNLLALNAAIEAARAGEAGKGFAVVAEEVKNLAENSKEATNKIDGLIKVIQNEVTEVIKAVKLGYEEVKKGMELSENTIEKIDDIIEKTNMTNGEIGKISTAIQDQSSSIKEITAATESVANDGESISNLSQDQSSDLEIIAVTLKDILLLSSNLTEVSTALKNSIGKIKIEITEEDKKKKFMEWTPAISTGVRIFDEEHKVLIRLINDLNDAMLEGKSKSVMGDILKELADYTVTHFSHEEEYFEKYDYPNREAHKKIHRQFVAKVEEAYKQFQNGDLTLSKDLMDFLNKWLVEHIVGTDKKGYGKFFNDKGVY</sequence>
<evidence type="ECO:0000313" key="10">
    <source>
        <dbReference type="Proteomes" id="UP001321582"/>
    </source>
</evidence>
<dbReference type="SUPFAM" id="SSF58104">
    <property type="entry name" value="Methyl-accepting chemotaxis protein (MCP) signaling domain"/>
    <property type="match status" value="1"/>
</dbReference>
<dbReference type="GO" id="GO:0004888">
    <property type="term" value="F:transmembrane signaling receptor activity"/>
    <property type="evidence" value="ECO:0007669"/>
    <property type="project" value="InterPro"/>
</dbReference>
<feature type="transmembrane region" description="Helical" evidence="7">
    <location>
        <begin position="26"/>
        <end position="44"/>
    </location>
</feature>
<keyword evidence="7" id="KW-0812">Transmembrane</keyword>
<dbReference type="InterPro" id="IPR016131">
    <property type="entry name" value="Haemerythrin_Fe_BS"/>
</dbReference>
<feature type="domain" description="Methyl-accepting transducer" evidence="8">
    <location>
        <begin position="126"/>
        <end position="362"/>
    </location>
</feature>
<dbReference type="InterPro" id="IPR012312">
    <property type="entry name" value="Hemerythrin-like"/>
</dbReference>
<dbReference type="InterPro" id="IPR004090">
    <property type="entry name" value="Chemotax_Me-accpt_rcpt"/>
</dbReference>
<evidence type="ECO:0000256" key="7">
    <source>
        <dbReference type="SAM" id="Phobius"/>
    </source>
</evidence>